<dbReference type="Pfam" id="PF25597">
    <property type="entry name" value="SH3_retrovirus"/>
    <property type="match status" value="1"/>
</dbReference>
<reference evidence="4" key="1">
    <citation type="journal article" date="2016" name="Nat. Genet.">
        <title>The genome sequences of Arachis duranensis and Arachis ipaensis, the diploid ancestors of cultivated peanut.</title>
        <authorList>
            <person name="Bertioli D.J."/>
            <person name="Cannon S.B."/>
            <person name="Froenicke L."/>
            <person name="Huang G."/>
            <person name="Farmer A.D."/>
            <person name="Cannon E.K."/>
            <person name="Liu X."/>
            <person name="Gao D."/>
            <person name="Clevenger J."/>
            <person name="Dash S."/>
            <person name="Ren L."/>
            <person name="Moretzsohn M.C."/>
            <person name="Shirasawa K."/>
            <person name="Huang W."/>
            <person name="Vidigal B."/>
            <person name="Abernathy B."/>
            <person name="Chu Y."/>
            <person name="Niederhuth C.E."/>
            <person name="Umale P."/>
            <person name="Araujo A.C."/>
            <person name="Kozik A."/>
            <person name="Kim K.D."/>
            <person name="Burow M.D."/>
            <person name="Varshney R.K."/>
            <person name="Wang X."/>
            <person name="Zhang X."/>
            <person name="Barkley N."/>
            <person name="Guimaraes P.M."/>
            <person name="Isobe S."/>
            <person name="Guo B."/>
            <person name="Liao B."/>
            <person name="Stalker H.T."/>
            <person name="Schmitz R.J."/>
            <person name="Scheffler B.E."/>
            <person name="Leal-Bertioli S.C."/>
            <person name="Xun X."/>
            <person name="Jackson S.A."/>
            <person name="Michelmore R."/>
            <person name="Ozias-Akins P."/>
        </authorList>
    </citation>
    <scope>NUCLEOTIDE SEQUENCE [LARGE SCALE GENOMIC DNA]</scope>
    <source>
        <strain evidence="4">cv. V14167</strain>
    </source>
</reference>
<dbReference type="AlphaFoldDB" id="A0A9C6TD48"/>
<reference evidence="5" key="2">
    <citation type="submission" date="2025-08" db="UniProtKB">
        <authorList>
            <consortium name="RefSeq"/>
        </authorList>
    </citation>
    <scope>IDENTIFICATION</scope>
    <source>
        <tissue evidence="5">Whole plant</tissue>
    </source>
</reference>
<name>A0A9C6TD48_ARADU</name>
<feature type="compositionally biased region" description="Polar residues" evidence="1">
    <location>
        <begin position="114"/>
        <end position="125"/>
    </location>
</feature>
<protein>
    <submittedName>
        <fullName evidence="5">Uncharacterized protein LOC127743101</fullName>
    </submittedName>
</protein>
<dbReference type="GeneID" id="127743101"/>
<accession>A0A9C6TD48</accession>
<organism evidence="4 5">
    <name type="scientific">Arachis duranensis</name>
    <name type="common">Wild peanut</name>
    <dbReference type="NCBI Taxonomy" id="130453"/>
    <lineage>
        <taxon>Eukaryota</taxon>
        <taxon>Viridiplantae</taxon>
        <taxon>Streptophyta</taxon>
        <taxon>Embryophyta</taxon>
        <taxon>Tracheophyta</taxon>
        <taxon>Spermatophyta</taxon>
        <taxon>Magnoliopsida</taxon>
        <taxon>eudicotyledons</taxon>
        <taxon>Gunneridae</taxon>
        <taxon>Pentapetalae</taxon>
        <taxon>rosids</taxon>
        <taxon>fabids</taxon>
        <taxon>Fabales</taxon>
        <taxon>Fabaceae</taxon>
        <taxon>Papilionoideae</taxon>
        <taxon>50 kb inversion clade</taxon>
        <taxon>dalbergioids sensu lato</taxon>
        <taxon>Dalbergieae</taxon>
        <taxon>Pterocarpus clade</taxon>
        <taxon>Arachis</taxon>
    </lineage>
</organism>
<dbReference type="Pfam" id="PF22936">
    <property type="entry name" value="Pol_BBD"/>
    <property type="match status" value="1"/>
</dbReference>
<sequence>MWITSAADLWKDLKNRYSHGDIFRVASLKEDFYAAKQGDLSITSYFAQLKSIWEEFESLRAIPSCISCSDNCTCGLKVVREYASEEFVVKFLRGLNEQYAGVRSQIMLLRPLPNTDTGATQSTFSKGKGKEKSNSATGKGSHSQKTFGKGYTSKQCTYCNRIGYLIDNCYKKNGFLAHWKQKIANHINTEGEIEDSGVDMADSGHEERNNEVQLALTQDQRDTLMALLQQSSITVSSNVNHITSSATLTQPKGRHILSASCFSANSWILDSGATDHACFIQDFFKTFMHIKPVLVNLPDGSKTTTNICGTVQLTANLILTNELPSLRMIGQAKVIGDLYVIEATPQQLSCPSVKAFSTSFMQYSVHIMNRLPSAALKNQTPYKALFSSKPDLMHLKVFGCLTFACTLTNGRHKLDSKSKKCVFLGYKPGTKGSILLDLKTREIFLSRNTEFYELVLPFKQILSTEPTIDNPTLSLIEQSTNSGSHLHMDPFLIFHDLDRSESVLPTASTTASNDQHQTFTPASSSKTNSPLHDLNISETAASPSYLHNHHDSDPMVLPNASHPSSAIEVSNSVDVAELRISTWTRNQPSYLRDYHCLAVNSHRDSKHAVAPSSTCKYPISHYLSYSSFSPKHLAYTLALMNHPDPRHYSKAVMHDCWRKAINAELEALELNKTWTITALPPGKNAVGCK</sequence>
<dbReference type="PANTHER" id="PTHR34222">
    <property type="entry name" value="GAG_PRE-INTEGRS DOMAIN-CONTAINING PROTEIN"/>
    <property type="match status" value="1"/>
</dbReference>
<feature type="region of interest" description="Disordered" evidence="1">
    <location>
        <begin position="505"/>
        <end position="533"/>
    </location>
</feature>
<keyword evidence="4" id="KW-1185">Reference proteome</keyword>
<dbReference type="PANTHER" id="PTHR34222:SF99">
    <property type="entry name" value="PROTEIN, PUTATIVE-RELATED"/>
    <property type="match status" value="1"/>
</dbReference>
<dbReference type="InterPro" id="IPR054722">
    <property type="entry name" value="PolX-like_BBD"/>
</dbReference>
<proteinExistence type="predicted"/>
<dbReference type="RefSeq" id="XP_052111715.1">
    <property type="nucleotide sequence ID" value="XM_052255755.1"/>
</dbReference>
<feature type="domain" description="Retrovirus-related Pol polyprotein from transposon TNT 1-94-like beta-barrel" evidence="2">
    <location>
        <begin position="267"/>
        <end position="315"/>
    </location>
</feature>
<dbReference type="InterPro" id="IPR057670">
    <property type="entry name" value="SH3_retrovirus"/>
</dbReference>
<evidence type="ECO:0000313" key="4">
    <source>
        <dbReference type="Proteomes" id="UP000515211"/>
    </source>
</evidence>
<feature type="region of interest" description="Disordered" evidence="1">
    <location>
        <begin position="113"/>
        <end position="148"/>
    </location>
</feature>
<evidence type="ECO:0000256" key="1">
    <source>
        <dbReference type="SAM" id="MobiDB-lite"/>
    </source>
</evidence>
<gene>
    <name evidence="5" type="primary">LOC127743101</name>
</gene>
<evidence type="ECO:0000259" key="3">
    <source>
        <dbReference type="Pfam" id="PF25597"/>
    </source>
</evidence>
<dbReference type="Proteomes" id="UP000515211">
    <property type="component" value="Chromosome 10"/>
</dbReference>
<evidence type="ECO:0000313" key="5">
    <source>
        <dbReference type="RefSeq" id="XP_052111715.1"/>
    </source>
</evidence>
<feature type="domain" description="Retroviral polymerase SH3-like" evidence="3">
    <location>
        <begin position="400"/>
        <end position="460"/>
    </location>
</feature>
<feature type="compositionally biased region" description="Polar residues" evidence="1">
    <location>
        <begin position="134"/>
        <end position="148"/>
    </location>
</feature>
<evidence type="ECO:0000259" key="2">
    <source>
        <dbReference type="Pfam" id="PF22936"/>
    </source>
</evidence>
<feature type="region of interest" description="Disordered" evidence="1">
    <location>
        <begin position="544"/>
        <end position="563"/>
    </location>
</feature>
<dbReference type="KEGG" id="adu:127743101"/>